<feature type="domain" description="Guanylate kinase-like" evidence="14">
    <location>
        <begin position="9"/>
        <end position="187"/>
    </location>
</feature>
<keyword evidence="16" id="KW-1185">Reference proteome</keyword>
<dbReference type="SUPFAM" id="SSF52540">
    <property type="entry name" value="P-loop containing nucleoside triphosphate hydrolases"/>
    <property type="match status" value="1"/>
</dbReference>
<evidence type="ECO:0000256" key="7">
    <source>
        <dbReference type="ARBA" id="ARBA00022679"/>
    </source>
</evidence>
<comment type="caution">
    <text evidence="15">The sequence shown here is derived from an EMBL/GenBank/DDBJ whole genome shotgun (WGS) entry which is preliminary data.</text>
</comment>
<comment type="subcellular location">
    <subcellularLocation>
        <location evidence="2 13">Cytoplasm</location>
    </subcellularLocation>
</comment>
<evidence type="ECO:0000256" key="13">
    <source>
        <dbReference type="HAMAP-Rule" id="MF_00328"/>
    </source>
</evidence>
<dbReference type="InterPro" id="IPR008144">
    <property type="entry name" value="Guanylate_kin-like_dom"/>
</dbReference>
<keyword evidence="9 13" id="KW-0418">Kinase</keyword>
<dbReference type="InterPro" id="IPR027417">
    <property type="entry name" value="P-loop_NTPase"/>
</dbReference>
<dbReference type="GO" id="GO:0005524">
    <property type="term" value="F:ATP binding"/>
    <property type="evidence" value="ECO:0007669"/>
    <property type="project" value="UniProtKB-UniRule"/>
</dbReference>
<comment type="function">
    <text evidence="1 13">Essential for recycling GMP and indirectly, cGMP.</text>
</comment>
<keyword evidence="10 13" id="KW-0067">ATP-binding</keyword>
<evidence type="ECO:0000259" key="14">
    <source>
        <dbReference type="PROSITE" id="PS50052"/>
    </source>
</evidence>
<dbReference type="PROSITE" id="PS50052">
    <property type="entry name" value="GUANYLATE_KINASE_2"/>
    <property type="match status" value="1"/>
</dbReference>
<dbReference type="SMART" id="SM00072">
    <property type="entry name" value="GuKc"/>
    <property type="match status" value="1"/>
</dbReference>
<dbReference type="InterPro" id="IPR008145">
    <property type="entry name" value="GK/Ca_channel_bsu"/>
</dbReference>
<evidence type="ECO:0000256" key="6">
    <source>
        <dbReference type="ARBA" id="ARBA00022490"/>
    </source>
</evidence>
<dbReference type="CDD" id="cd00071">
    <property type="entry name" value="GMPK"/>
    <property type="match status" value="1"/>
</dbReference>
<evidence type="ECO:0000256" key="1">
    <source>
        <dbReference type="ARBA" id="ARBA00003531"/>
    </source>
</evidence>
<dbReference type="GO" id="GO:0004385">
    <property type="term" value="F:GMP kinase activity"/>
    <property type="evidence" value="ECO:0007669"/>
    <property type="project" value="UniProtKB-UniRule"/>
</dbReference>
<evidence type="ECO:0000256" key="12">
    <source>
        <dbReference type="ARBA" id="ARBA00048594"/>
    </source>
</evidence>
<dbReference type="InterPro" id="IPR020590">
    <property type="entry name" value="Guanylate_kinase_CS"/>
</dbReference>
<dbReference type="EC" id="2.7.4.8" evidence="4 13"/>
<dbReference type="PANTHER" id="PTHR23117:SF13">
    <property type="entry name" value="GUANYLATE KINASE"/>
    <property type="match status" value="1"/>
</dbReference>
<dbReference type="Gene3D" id="3.30.63.10">
    <property type="entry name" value="Guanylate Kinase phosphate binding domain"/>
    <property type="match status" value="1"/>
</dbReference>
<dbReference type="PANTHER" id="PTHR23117">
    <property type="entry name" value="GUANYLATE KINASE-RELATED"/>
    <property type="match status" value="1"/>
</dbReference>
<accession>A0A938XSH1</accession>
<evidence type="ECO:0000256" key="3">
    <source>
        <dbReference type="ARBA" id="ARBA00005790"/>
    </source>
</evidence>
<feature type="binding site" evidence="13">
    <location>
        <begin position="16"/>
        <end position="23"/>
    </location>
    <ligand>
        <name>ATP</name>
        <dbReference type="ChEBI" id="CHEBI:30616"/>
    </ligand>
</feature>
<reference evidence="15" key="1">
    <citation type="submission" date="2021-01" db="EMBL/GenBank/DDBJ databases">
        <title>Genomic Encyclopedia of Type Strains, Phase IV (KMG-IV): sequencing the most valuable type-strain genomes for metagenomic binning, comparative biology and taxonomic classification.</title>
        <authorList>
            <person name="Goeker M."/>
        </authorList>
    </citation>
    <scope>NUCLEOTIDE SEQUENCE</scope>
    <source>
        <strain evidence="15">DSM 23230</strain>
    </source>
</reference>
<evidence type="ECO:0000313" key="16">
    <source>
        <dbReference type="Proteomes" id="UP000774000"/>
    </source>
</evidence>
<dbReference type="HAMAP" id="MF_00328">
    <property type="entry name" value="Guanylate_kinase"/>
    <property type="match status" value="1"/>
</dbReference>
<dbReference type="EMBL" id="JAFBDQ010000001">
    <property type="protein sequence ID" value="MBM7555476.1"/>
    <property type="molecule type" value="Genomic_DNA"/>
</dbReference>
<name>A0A938XSH1_9FIRM</name>
<dbReference type="Pfam" id="PF00625">
    <property type="entry name" value="Guanylate_kin"/>
    <property type="match status" value="1"/>
</dbReference>
<dbReference type="Proteomes" id="UP000774000">
    <property type="component" value="Unassembled WGS sequence"/>
</dbReference>
<dbReference type="PROSITE" id="PS00856">
    <property type="entry name" value="GUANYLATE_KINASE_1"/>
    <property type="match status" value="1"/>
</dbReference>
<protein>
    <recommendedName>
        <fullName evidence="5 13">Guanylate kinase</fullName>
        <ecNumber evidence="4 13">2.7.4.8</ecNumber>
    </recommendedName>
    <alternativeName>
        <fullName evidence="11 13">GMP kinase</fullName>
    </alternativeName>
</protein>
<keyword evidence="6 13" id="KW-0963">Cytoplasm</keyword>
<dbReference type="Gene3D" id="3.40.50.300">
    <property type="entry name" value="P-loop containing nucleotide triphosphate hydrolases"/>
    <property type="match status" value="1"/>
</dbReference>
<keyword evidence="7 13" id="KW-0808">Transferase</keyword>
<dbReference type="AlphaFoldDB" id="A0A938XSH1"/>
<comment type="similarity">
    <text evidence="3 13">Belongs to the guanylate kinase family.</text>
</comment>
<organism evidence="15 16">
    <name type="scientific">Halanaerobacter jeridensis</name>
    <dbReference type="NCBI Taxonomy" id="706427"/>
    <lineage>
        <taxon>Bacteria</taxon>
        <taxon>Bacillati</taxon>
        <taxon>Bacillota</taxon>
        <taxon>Clostridia</taxon>
        <taxon>Halanaerobiales</taxon>
        <taxon>Halobacteroidaceae</taxon>
        <taxon>Halanaerobacter</taxon>
    </lineage>
</organism>
<dbReference type="FunFam" id="3.30.63.10:FF:000005">
    <property type="entry name" value="Guanylate kinase"/>
    <property type="match status" value="1"/>
</dbReference>
<evidence type="ECO:0000256" key="9">
    <source>
        <dbReference type="ARBA" id="ARBA00022777"/>
    </source>
</evidence>
<sequence length="195" mass="22366">MLKQQDKRGNLIILSGPSGVGKGTILSALMDNYDDIHYSISATTREARVGEEDGEDYYFISEDKFESLVEKDDFLEWAQVHNNYYGTPKKYVEENLNQGEDVILEIDIQGAQQIKEKFPQGVFIFLLPPSLEELKSRIHHRGTETEDAIQTRMKNAKKEMNKVEDYDYAVVNDEIEEAINKLEAIIIAERCKVKS</sequence>
<evidence type="ECO:0000256" key="4">
    <source>
        <dbReference type="ARBA" id="ARBA00012961"/>
    </source>
</evidence>
<dbReference type="InterPro" id="IPR017665">
    <property type="entry name" value="Guanylate_kinase"/>
</dbReference>
<evidence type="ECO:0000313" key="15">
    <source>
        <dbReference type="EMBL" id="MBM7555476.1"/>
    </source>
</evidence>
<dbReference type="FunFam" id="3.40.50.300:FF:000776">
    <property type="entry name" value="Guanylate kinase 2"/>
    <property type="match status" value="1"/>
</dbReference>
<dbReference type="GO" id="GO:0005829">
    <property type="term" value="C:cytosol"/>
    <property type="evidence" value="ECO:0007669"/>
    <property type="project" value="TreeGrafter"/>
</dbReference>
<proteinExistence type="inferred from homology"/>
<evidence type="ECO:0000256" key="8">
    <source>
        <dbReference type="ARBA" id="ARBA00022741"/>
    </source>
</evidence>
<evidence type="ECO:0000256" key="10">
    <source>
        <dbReference type="ARBA" id="ARBA00022840"/>
    </source>
</evidence>
<keyword evidence="8 13" id="KW-0547">Nucleotide-binding</keyword>
<dbReference type="NCBIfam" id="TIGR03263">
    <property type="entry name" value="guanyl_kin"/>
    <property type="match status" value="1"/>
</dbReference>
<evidence type="ECO:0000256" key="2">
    <source>
        <dbReference type="ARBA" id="ARBA00004496"/>
    </source>
</evidence>
<evidence type="ECO:0000256" key="11">
    <source>
        <dbReference type="ARBA" id="ARBA00030128"/>
    </source>
</evidence>
<gene>
    <name evidence="13" type="primary">gmk</name>
    <name evidence="15" type="ORF">JOC47_000300</name>
</gene>
<comment type="catalytic activity">
    <reaction evidence="12 13">
        <text>GMP + ATP = GDP + ADP</text>
        <dbReference type="Rhea" id="RHEA:20780"/>
        <dbReference type="ChEBI" id="CHEBI:30616"/>
        <dbReference type="ChEBI" id="CHEBI:58115"/>
        <dbReference type="ChEBI" id="CHEBI:58189"/>
        <dbReference type="ChEBI" id="CHEBI:456216"/>
        <dbReference type="EC" id="2.7.4.8"/>
    </reaction>
</comment>
<evidence type="ECO:0000256" key="5">
    <source>
        <dbReference type="ARBA" id="ARBA00016296"/>
    </source>
</evidence>